<feature type="transmembrane region" description="Helical" evidence="9">
    <location>
        <begin position="188"/>
        <end position="207"/>
    </location>
</feature>
<evidence type="ECO:0000256" key="2">
    <source>
        <dbReference type="ARBA" id="ARBA00022448"/>
    </source>
</evidence>
<dbReference type="InterPro" id="IPR001851">
    <property type="entry name" value="ABC_transp_permease"/>
</dbReference>
<dbReference type="InterPro" id="IPR052157">
    <property type="entry name" value="BCAA_transport_permease"/>
</dbReference>
<dbReference type="RefSeq" id="WP_129242586.1">
    <property type="nucleotide sequence ID" value="NZ_CP148753.1"/>
</dbReference>
<evidence type="ECO:0000313" key="11">
    <source>
        <dbReference type="EMBL" id="WXR73714.1"/>
    </source>
</evidence>
<protein>
    <submittedName>
        <fullName evidence="11">Branched-chain amino acid ABC transporter permease</fullName>
    </submittedName>
    <submittedName>
        <fullName evidence="10">High-affinity branched-chain amino acid transport system permease protein LivH</fullName>
    </submittedName>
</protein>
<comment type="subcellular location">
    <subcellularLocation>
        <location evidence="1">Cell membrane</location>
        <topology evidence="1">Multi-pass membrane protein</topology>
    </subcellularLocation>
</comment>
<proteinExistence type="inferred from homology"/>
<keyword evidence="6 9" id="KW-1133">Transmembrane helix</keyword>
<evidence type="ECO:0000256" key="4">
    <source>
        <dbReference type="ARBA" id="ARBA00022692"/>
    </source>
</evidence>
<keyword evidence="2" id="KW-0813">Transport</keyword>
<keyword evidence="13" id="KW-1185">Reference proteome</keyword>
<evidence type="ECO:0000256" key="3">
    <source>
        <dbReference type="ARBA" id="ARBA00022475"/>
    </source>
</evidence>
<evidence type="ECO:0000313" key="12">
    <source>
        <dbReference type="Proteomes" id="UP000289465"/>
    </source>
</evidence>
<name>A0A446CQY2_9BURK</name>
<dbReference type="PANTHER" id="PTHR11795:SF445">
    <property type="entry name" value="AMINO ACID ABC TRANSPORTER PERMEASE PROTEIN"/>
    <property type="match status" value="1"/>
</dbReference>
<dbReference type="PANTHER" id="PTHR11795">
    <property type="entry name" value="BRANCHED-CHAIN AMINO ACID TRANSPORT SYSTEM PERMEASE PROTEIN LIVH"/>
    <property type="match status" value="1"/>
</dbReference>
<feature type="transmembrane region" description="Helical" evidence="9">
    <location>
        <begin position="12"/>
        <end position="32"/>
    </location>
</feature>
<evidence type="ECO:0000256" key="9">
    <source>
        <dbReference type="SAM" id="Phobius"/>
    </source>
</evidence>
<evidence type="ECO:0000256" key="6">
    <source>
        <dbReference type="ARBA" id="ARBA00022989"/>
    </source>
</evidence>
<keyword evidence="7 9" id="KW-0472">Membrane</keyword>
<sequence>MDLLAQILVNGILLGGLYAVMAQGLALVWGVLNIVNLAHGAFIMLGAYASWYLYTDLGVDPFLGLPLTAAALFALGYVLQRGLLNLVVRAPMFNTLLITFGLEVVLTYLAQLAFSADFRTINPPYAGDSYAAGPVTLPVARLAAFGVALALTLGMWLFLLHSRLGRAIRATAQNLVAARLYGVEPRHLYAVTFGLGLALAGAAGGLYGTVSQINPYIGATLTAKCFAISIIGGLDNPLGVMVGGLFLGIVESLTTLYVGPTFADVASFGILVLVLFLRPSGLLGRAA</sequence>
<dbReference type="CDD" id="cd06582">
    <property type="entry name" value="TM_PBP1_LivH_like"/>
    <property type="match status" value="1"/>
</dbReference>
<feature type="transmembrane region" description="Helical" evidence="9">
    <location>
        <begin position="139"/>
        <end position="159"/>
    </location>
</feature>
<dbReference type="Proteomes" id="UP001456224">
    <property type="component" value="Chromosome"/>
</dbReference>
<evidence type="ECO:0000256" key="7">
    <source>
        <dbReference type="ARBA" id="ARBA00023136"/>
    </source>
</evidence>
<dbReference type="GO" id="GO:0022857">
    <property type="term" value="F:transmembrane transporter activity"/>
    <property type="evidence" value="ECO:0007669"/>
    <property type="project" value="InterPro"/>
</dbReference>
<comment type="similarity">
    <text evidence="8">Belongs to the binding-protein-dependent transport system permease family. LivHM subfamily.</text>
</comment>
<feature type="transmembrane region" description="Helical" evidence="9">
    <location>
        <begin position="265"/>
        <end position="284"/>
    </location>
</feature>
<organism evidence="10 12">
    <name type="scientific">Achromobacter veterisilvae</name>
    <dbReference type="NCBI Taxonomy" id="2069367"/>
    <lineage>
        <taxon>Bacteria</taxon>
        <taxon>Pseudomonadati</taxon>
        <taxon>Pseudomonadota</taxon>
        <taxon>Betaproteobacteria</taxon>
        <taxon>Burkholderiales</taxon>
        <taxon>Alcaligenaceae</taxon>
        <taxon>Achromobacter</taxon>
    </lineage>
</organism>
<dbReference type="Pfam" id="PF02653">
    <property type="entry name" value="BPD_transp_2"/>
    <property type="match status" value="1"/>
</dbReference>
<gene>
    <name evidence="10" type="primary">livH_27</name>
    <name evidence="10" type="ORF">AVE30378_03933</name>
    <name evidence="11" type="ORF">WHX56_29535</name>
</gene>
<evidence type="ECO:0000256" key="8">
    <source>
        <dbReference type="ARBA" id="ARBA00037998"/>
    </source>
</evidence>
<dbReference type="Proteomes" id="UP000289465">
    <property type="component" value="Unassembled WGS sequence"/>
</dbReference>
<dbReference type="GO" id="GO:0005886">
    <property type="term" value="C:plasma membrane"/>
    <property type="evidence" value="ECO:0007669"/>
    <property type="project" value="UniProtKB-SubCell"/>
</dbReference>
<accession>A0A446CQY2</accession>
<dbReference type="GO" id="GO:0006865">
    <property type="term" value="P:amino acid transport"/>
    <property type="evidence" value="ECO:0007669"/>
    <property type="project" value="UniProtKB-KW"/>
</dbReference>
<reference evidence="10 12" key="1">
    <citation type="submission" date="2018-07" db="EMBL/GenBank/DDBJ databases">
        <authorList>
            <person name="Peeters C."/>
        </authorList>
    </citation>
    <scope>NUCLEOTIDE SEQUENCE [LARGE SCALE GENOMIC DNA]</scope>
    <source>
        <strain evidence="10 12">LMG 30378</strain>
    </source>
</reference>
<feature type="transmembrane region" description="Helical" evidence="9">
    <location>
        <begin position="61"/>
        <end position="79"/>
    </location>
</feature>
<keyword evidence="4 9" id="KW-0812">Transmembrane</keyword>
<reference evidence="11 13" key="2">
    <citation type="submission" date="2024-03" db="EMBL/GenBank/DDBJ databases">
        <title>Reference genomes for the five species model microbial community.</title>
        <authorList>
            <person name="Padfield D."/>
        </authorList>
    </citation>
    <scope>NUCLEOTIDE SEQUENCE [LARGE SCALE GENOMIC DNA]</scope>
    <source>
        <strain evidence="11 13">AB1</strain>
    </source>
</reference>
<evidence type="ECO:0000313" key="13">
    <source>
        <dbReference type="Proteomes" id="UP001456224"/>
    </source>
</evidence>
<dbReference type="EMBL" id="UFQC01000022">
    <property type="protein sequence ID" value="SSW70250.1"/>
    <property type="molecule type" value="Genomic_DNA"/>
</dbReference>
<keyword evidence="3" id="KW-1003">Cell membrane</keyword>
<evidence type="ECO:0000313" key="10">
    <source>
        <dbReference type="EMBL" id="SSW70250.1"/>
    </source>
</evidence>
<dbReference type="EMBL" id="CP148753">
    <property type="protein sequence ID" value="WXR73714.1"/>
    <property type="molecule type" value="Genomic_DNA"/>
</dbReference>
<keyword evidence="5" id="KW-0029">Amino-acid transport</keyword>
<feature type="transmembrane region" description="Helical" evidence="9">
    <location>
        <begin position="91"/>
        <end position="114"/>
    </location>
</feature>
<dbReference type="OrthoDB" id="9807115at2"/>
<evidence type="ECO:0000256" key="1">
    <source>
        <dbReference type="ARBA" id="ARBA00004651"/>
    </source>
</evidence>
<evidence type="ECO:0000256" key="5">
    <source>
        <dbReference type="ARBA" id="ARBA00022970"/>
    </source>
</evidence>
<dbReference type="AlphaFoldDB" id="A0A446CQY2"/>